<dbReference type="Pfam" id="PF03721">
    <property type="entry name" value="UDPG_MGDP_dh_N"/>
    <property type="match status" value="1"/>
</dbReference>
<organism evidence="12">
    <name type="scientific">Desulfatirhabdium butyrativorans</name>
    <dbReference type="NCBI Taxonomy" id="340467"/>
    <lineage>
        <taxon>Bacteria</taxon>
        <taxon>Pseudomonadati</taxon>
        <taxon>Thermodesulfobacteriota</taxon>
        <taxon>Desulfobacteria</taxon>
        <taxon>Desulfobacterales</taxon>
        <taxon>Desulfatirhabdiaceae</taxon>
        <taxon>Desulfatirhabdium</taxon>
    </lineage>
</organism>
<comment type="pathway">
    <text evidence="1">Nucleotide-sugar biosynthesis; UDP-alpha-D-glucuronate biosynthesis; UDP-alpha-D-glucuronate from UDP-alpha-D-glucose: step 1/1.</text>
</comment>
<dbReference type="GO" id="GO:0006065">
    <property type="term" value="P:UDP-glucuronate biosynthetic process"/>
    <property type="evidence" value="ECO:0007669"/>
    <property type="project" value="UniProtKB-UniPathway"/>
</dbReference>
<feature type="active site" description="Nucleophile" evidence="9">
    <location>
        <position position="275"/>
    </location>
</feature>
<dbReference type="InterPro" id="IPR017476">
    <property type="entry name" value="UDP-Glc/GDP-Man"/>
</dbReference>
<dbReference type="PIRSF" id="PIRSF000124">
    <property type="entry name" value="UDPglc_GDPman_dh"/>
    <property type="match status" value="1"/>
</dbReference>
<dbReference type="GO" id="GO:0051287">
    <property type="term" value="F:NAD binding"/>
    <property type="evidence" value="ECO:0007669"/>
    <property type="project" value="InterPro"/>
</dbReference>
<feature type="binding site" evidence="10">
    <location>
        <begin position="11"/>
        <end position="16"/>
    </location>
    <ligand>
        <name>NAD(+)</name>
        <dbReference type="ChEBI" id="CHEBI:57540"/>
    </ligand>
</feature>
<protein>
    <recommendedName>
        <fullName evidence="3">UDP-glucose 6-dehydrogenase</fullName>
        <ecNumber evidence="3">1.1.1.22</ecNumber>
    </recommendedName>
</protein>
<dbReference type="SUPFAM" id="SSF48179">
    <property type="entry name" value="6-phosphogluconate dehydrogenase C-terminal domain-like"/>
    <property type="match status" value="1"/>
</dbReference>
<feature type="binding site" evidence="10">
    <location>
        <position position="36"/>
    </location>
    <ligand>
        <name>NAD(+)</name>
        <dbReference type="ChEBI" id="CHEBI:57540"/>
    </ligand>
</feature>
<dbReference type="AlphaFoldDB" id="A0A7C4VR18"/>
<name>A0A7C4VR18_9BACT</name>
<evidence type="ECO:0000256" key="4">
    <source>
        <dbReference type="ARBA" id="ARBA00023002"/>
    </source>
</evidence>
<dbReference type="GO" id="GO:0003979">
    <property type="term" value="F:UDP-glucose 6-dehydrogenase activity"/>
    <property type="evidence" value="ECO:0007669"/>
    <property type="project" value="UniProtKB-EC"/>
</dbReference>
<comment type="caution">
    <text evidence="12">The sequence shown here is derived from an EMBL/GenBank/DDBJ whole genome shotgun (WGS) entry which is preliminary data.</text>
</comment>
<dbReference type="Pfam" id="PF03720">
    <property type="entry name" value="UDPG_MGDP_dh_C"/>
    <property type="match status" value="1"/>
</dbReference>
<evidence type="ECO:0000256" key="5">
    <source>
        <dbReference type="ARBA" id="ARBA00023027"/>
    </source>
</evidence>
<evidence type="ECO:0000256" key="9">
    <source>
        <dbReference type="PIRSR" id="PIRSR500133-1"/>
    </source>
</evidence>
<comment type="similarity">
    <text evidence="2 8">Belongs to the UDP-glucose/GDP-mannose dehydrogenase family.</text>
</comment>
<reference evidence="12" key="1">
    <citation type="journal article" date="2020" name="mSystems">
        <title>Genome- and Community-Level Interaction Insights into Carbon Utilization and Element Cycling Functions of Hydrothermarchaeota in Hydrothermal Sediment.</title>
        <authorList>
            <person name="Zhou Z."/>
            <person name="Liu Y."/>
            <person name="Xu W."/>
            <person name="Pan J."/>
            <person name="Luo Z.H."/>
            <person name="Li M."/>
        </authorList>
    </citation>
    <scope>NUCLEOTIDE SEQUENCE [LARGE SCALE GENOMIC DNA]</scope>
    <source>
        <strain evidence="12">SpSt-477</strain>
    </source>
</reference>
<feature type="binding site" evidence="10">
    <location>
        <begin position="130"/>
        <end position="131"/>
    </location>
    <ligand>
        <name>NAD(+)</name>
        <dbReference type="ChEBI" id="CHEBI:57540"/>
    </ligand>
</feature>
<dbReference type="EC" id="1.1.1.22" evidence="3"/>
<dbReference type="InterPro" id="IPR008927">
    <property type="entry name" value="6-PGluconate_DH-like_C_sf"/>
</dbReference>
<dbReference type="FunFam" id="3.40.50.720:FF:000193">
    <property type="entry name" value="UDP-glucose 6-dehydrogenase"/>
    <property type="match status" value="1"/>
</dbReference>
<dbReference type="PANTHER" id="PTHR11374:SF3">
    <property type="entry name" value="UDP-GLUCOSE 6-DEHYDROGENASE"/>
    <property type="match status" value="1"/>
</dbReference>
<evidence type="ECO:0000256" key="10">
    <source>
        <dbReference type="PIRSR" id="PIRSR500133-3"/>
    </source>
</evidence>
<dbReference type="SUPFAM" id="SSF52413">
    <property type="entry name" value="UDP-glucose/GDP-mannose dehydrogenase C-terminal domain"/>
    <property type="match status" value="1"/>
</dbReference>
<dbReference type="SUPFAM" id="SSF51735">
    <property type="entry name" value="NAD(P)-binding Rossmann-fold domains"/>
    <property type="match status" value="1"/>
</dbReference>
<dbReference type="PANTHER" id="PTHR11374">
    <property type="entry name" value="UDP-GLUCOSE DEHYDROGENASE/UDP-MANNAC DEHYDROGENASE"/>
    <property type="match status" value="1"/>
</dbReference>
<accession>A0A7C4VR18</accession>
<comment type="catalytic activity">
    <reaction evidence="6">
        <text>UDP-alpha-D-glucose + 2 NAD(+) + H2O = UDP-alpha-D-glucuronate + 2 NADH + 3 H(+)</text>
        <dbReference type="Rhea" id="RHEA:23596"/>
        <dbReference type="ChEBI" id="CHEBI:15377"/>
        <dbReference type="ChEBI" id="CHEBI:15378"/>
        <dbReference type="ChEBI" id="CHEBI:57540"/>
        <dbReference type="ChEBI" id="CHEBI:57945"/>
        <dbReference type="ChEBI" id="CHEBI:58052"/>
        <dbReference type="ChEBI" id="CHEBI:58885"/>
        <dbReference type="EC" id="1.1.1.22"/>
    </reaction>
</comment>
<dbReference type="InterPro" id="IPR001732">
    <property type="entry name" value="UDP-Glc/GDP-Man_DH_N"/>
</dbReference>
<dbReference type="Pfam" id="PF00984">
    <property type="entry name" value="UDPG_MGDP_dh"/>
    <property type="match status" value="1"/>
</dbReference>
<dbReference type="FunFam" id="1.20.5.100:FF:000001">
    <property type="entry name" value="UDP-glucose 6-dehydrogenase"/>
    <property type="match status" value="1"/>
</dbReference>
<comment type="function">
    <text evidence="7">Catalyzes the conversion of UDP-glucose into UDP-glucuronate, one of the precursors of teichuronic acid.</text>
</comment>
<dbReference type="InterPro" id="IPR028356">
    <property type="entry name" value="UDPglc_DH_euk"/>
</dbReference>
<evidence type="ECO:0000256" key="8">
    <source>
        <dbReference type="PIRNR" id="PIRNR000124"/>
    </source>
</evidence>
<proteinExistence type="inferred from homology"/>
<dbReference type="FunFam" id="3.40.50.720:FF:000032">
    <property type="entry name" value="UDP-glucose 6-dehydrogenase"/>
    <property type="match status" value="1"/>
</dbReference>
<keyword evidence="5 10" id="KW-0520">NAD</keyword>
<dbReference type="SMART" id="SM00984">
    <property type="entry name" value="UDPG_MGDP_dh_C"/>
    <property type="match status" value="1"/>
</dbReference>
<dbReference type="NCBIfam" id="TIGR03026">
    <property type="entry name" value="NDP-sugDHase"/>
    <property type="match status" value="1"/>
</dbReference>
<sequence>MSFEQRILCIGAGYVGGPTMAMIACKCPHLKVTVVDINAERIAQWNSDRLPIYEPGLDEIVRSARGRNLFFHTDIPAAIREADIIFVSVNTPTKTFGEGAGMAADLQYWEKTARQIRDVATSSKIIVEKSTLPVKTAQAMERILTASSNGIRFDILSNPEFLAEGSAVRDLEFPDRILIGSRQTPEGIRARDQLVDIYAHWVPRERILTIDIWSSELSKLVANAFLAQRISSINAISALCEKTGADVTEVAHAVGLDSRIGPKFLNASVGFGGSCFKKDILNLVYICKTLGLDDVAAYWQHVVDINEKQKERFVITMLRSMFNTLAGKKIAVFGFAFKADTGDIRESPAIYVVRKLLEEKAHVVVTDPKAIENARIELEGASGVSFTEDPYEAAAGSHAIAVLTEWSLFRDLDYEAIHRSMAQPAFVFDGRNLLDHDRLYEIGFNVYPIGKPKRSHLHE</sequence>
<evidence type="ECO:0000256" key="7">
    <source>
        <dbReference type="ARBA" id="ARBA00053241"/>
    </source>
</evidence>
<evidence type="ECO:0000256" key="2">
    <source>
        <dbReference type="ARBA" id="ARBA00006601"/>
    </source>
</evidence>
<dbReference type="Gene3D" id="1.20.5.100">
    <property type="entry name" value="Cytochrome c1, transmembrane anchor, C-terminal"/>
    <property type="match status" value="1"/>
</dbReference>
<evidence type="ECO:0000256" key="1">
    <source>
        <dbReference type="ARBA" id="ARBA00004701"/>
    </source>
</evidence>
<dbReference type="InterPro" id="IPR014027">
    <property type="entry name" value="UDP-Glc/GDP-Man_DH_C"/>
</dbReference>
<dbReference type="InterPro" id="IPR036220">
    <property type="entry name" value="UDP-Glc/GDP-Man_DH_C_sf"/>
</dbReference>
<evidence type="ECO:0000256" key="3">
    <source>
        <dbReference type="ARBA" id="ARBA00012954"/>
    </source>
</evidence>
<dbReference type="UniPathway" id="UPA00038">
    <property type="reaction ID" value="UER00491"/>
</dbReference>
<feature type="binding site" evidence="10">
    <location>
        <position position="345"/>
    </location>
    <ligand>
        <name>NAD(+)</name>
        <dbReference type="ChEBI" id="CHEBI:57540"/>
    </ligand>
</feature>
<feature type="binding site" evidence="10">
    <location>
        <position position="164"/>
    </location>
    <ligand>
        <name>NAD(+)</name>
        <dbReference type="ChEBI" id="CHEBI:57540"/>
    </ligand>
</feature>
<dbReference type="EMBL" id="DSUH01000295">
    <property type="protein sequence ID" value="HGU33710.1"/>
    <property type="molecule type" value="Genomic_DNA"/>
</dbReference>
<evidence type="ECO:0000256" key="6">
    <source>
        <dbReference type="ARBA" id="ARBA00047473"/>
    </source>
</evidence>
<dbReference type="InterPro" id="IPR014026">
    <property type="entry name" value="UDP-Glc/GDP-Man_DH_dimer"/>
</dbReference>
<gene>
    <name evidence="12" type="ORF">ENS29_12785</name>
</gene>
<feature type="binding site" evidence="10">
    <location>
        <begin position="275"/>
        <end position="278"/>
    </location>
    <ligand>
        <name>NAD(+)</name>
        <dbReference type="ChEBI" id="CHEBI:57540"/>
    </ligand>
</feature>
<keyword evidence="4" id="KW-0560">Oxidoreductase</keyword>
<evidence type="ECO:0000259" key="11">
    <source>
        <dbReference type="SMART" id="SM00984"/>
    </source>
</evidence>
<feature type="binding site" evidence="10">
    <location>
        <begin position="89"/>
        <end position="93"/>
    </location>
    <ligand>
        <name>NAD(+)</name>
        <dbReference type="ChEBI" id="CHEBI:57540"/>
    </ligand>
</feature>
<dbReference type="PIRSF" id="PIRSF500133">
    <property type="entry name" value="UDPglc_DH_euk"/>
    <property type="match status" value="1"/>
</dbReference>
<evidence type="ECO:0000313" key="12">
    <source>
        <dbReference type="EMBL" id="HGU33710.1"/>
    </source>
</evidence>
<dbReference type="Gene3D" id="3.40.50.720">
    <property type="entry name" value="NAD(P)-binding Rossmann-like Domain"/>
    <property type="match status" value="2"/>
</dbReference>
<dbReference type="InterPro" id="IPR036291">
    <property type="entry name" value="NAD(P)-bd_dom_sf"/>
</dbReference>
<dbReference type="GO" id="GO:0006024">
    <property type="term" value="P:glycosaminoglycan biosynthetic process"/>
    <property type="evidence" value="ECO:0007669"/>
    <property type="project" value="TreeGrafter"/>
</dbReference>
<feature type="domain" description="UDP-glucose/GDP-mannose dehydrogenase C-terminal" evidence="11">
    <location>
        <begin position="331"/>
        <end position="436"/>
    </location>
</feature>
<feature type="binding site" evidence="10">
    <location>
        <position position="41"/>
    </location>
    <ligand>
        <name>NAD(+)</name>
        <dbReference type="ChEBI" id="CHEBI:57540"/>
    </ligand>
</feature>
<dbReference type="PROSITE" id="PS51257">
    <property type="entry name" value="PROKAR_LIPOPROTEIN"/>
    <property type="match status" value="1"/>
</dbReference>